<feature type="compositionally biased region" description="Low complexity" evidence="1">
    <location>
        <begin position="44"/>
        <end position="56"/>
    </location>
</feature>
<feature type="region of interest" description="Disordered" evidence="1">
    <location>
        <begin position="36"/>
        <end position="74"/>
    </location>
</feature>
<gene>
    <name evidence="2" type="ORF">SLS56_008463</name>
</gene>
<proteinExistence type="predicted"/>
<evidence type="ECO:0000256" key="1">
    <source>
        <dbReference type="SAM" id="MobiDB-lite"/>
    </source>
</evidence>
<organism evidence="2 3">
    <name type="scientific">Neofusicoccum ribis</name>
    <dbReference type="NCBI Taxonomy" id="45134"/>
    <lineage>
        <taxon>Eukaryota</taxon>
        <taxon>Fungi</taxon>
        <taxon>Dikarya</taxon>
        <taxon>Ascomycota</taxon>
        <taxon>Pezizomycotina</taxon>
        <taxon>Dothideomycetes</taxon>
        <taxon>Dothideomycetes incertae sedis</taxon>
        <taxon>Botryosphaeriales</taxon>
        <taxon>Botryosphaeriaceae</taxon>
        <taxon>Neofusicoccum</taxon>
    </lineage>
</organism>
<dbReference type="Proteomes" id="UP001521116">
    <property type="component" value="Unassembled WGS sequence"/>
</dbReference>
<sequence length="108" mass="11895">MSSFAVGPLLAAAHAQAHARPPSSLLEAEMADFTQAAGFQPSPQQQQQQAQKAQQQQKEKAVVRALQQRDQARQERDEALRRVAQLEQAVLLLGDHLGVGVTYWVPSR</sequence>
<reference evidence="2 3" key="1">
    <citation type="submission" date="2024-02" db="EMBL/GenBank/DDBJ databases">
        <title>De novo assembly and annotation of 12 fungi associated with fruit tree decline syndrome in Ontario, Canada.</title>
        <authorList>
            <person name="Sulman M."/>
            <person name="Ellouze W."/>
            <person name="Ilyukhin E."/>
        </authorList>
    </citation>
    <scope>NUCLEOTIDE SEQUENCE [LARGE SCALE GENOMIC DNA]</scope>
    <source>
        <strain evidence="2 3">M1-105</strain>
    </source>
</reference>
<evidence type="ECO:0000313" key="2">
    <source>
        <dbReference type="EMBL" id="KAL1622986.1"/>
    </source>
</evidence>
<evidence type="ECO:0000313" key="3">
    <source>
        <dbReference type="Proteomes" id="UP001521116"/>
    </source>
</evidence>
<comment type="caution">
    <text evidence="2">The sequence shown here is derived from an EMBL/GenBank/DDBJ whole genome shotgun (WGS) entry which is preliminary data.</text>
</comment>
<accession>A0ABR3SK08</accession>
<keyword evidence="3" id="KW-1185">Reference proteome</keyword>
<protein>
    <submittedName>
        <fullName evidence="2">Uncharacterized protein</fullName>
    </submittedName>
</protein>
<name>A0ABR3SK08_9PEZI</name>
<dbReference type="EMBL" id="JAJVDC020000126">
    <property type="protein sequence ID" value="KAL1622986.1"/>
    <property type="molecule type" value="Genomic_DNA"/>
</dbReference>